<evidence type="ECO:0000313" key="6">
    <source>
        <dbReference type="EMBL" id="MCG2577959.1"/>
    </source>
</evidence>
<feature type="transmembrane region" description="Helical" evidence="4">
    <location>
        <begin position="34"/>
        <end position="53"/>
    </location>
</feature>
<dbReference type="Pfam" id="PF00015">
    <property type="entry name" value="MCPsignal"/>
    <property type="match status" value="1"/>
</dbReference>
<dbReference type="InterPro" id="IPR004089">
    <property type="entry name" value="MCPsignal_dom"/>
</dbReference>
<keyword evidence="7" id="KW-1185">Reference proteome</keyword>
<dbReference type="SUPFAM" id="SSF58104">
    <property type="entry name" value="Methyl-accepting chemotaxis protein (MCP) signaling domain"/>
    <property type="match status" value="1"/>
</dbReference>
<comment type="similarity">
    <text evidence="2">Belongs to the methyl-accepting chemotaxis (MCP) protein family.</text>
</comment>
<dbReference type="Gene3D" id="1.10.287.950">
    <property type="entry name" value="Methyl-accepting chemotaxis protein"/>
    <property type="match status" value="1"/>
</dbReference>
<reference evidence="6" key="1">
    <citation type="submission" date="2022-01" db="EMBL/GenBank/DDBJ databases">
        <authorList>
            <person name="Jo J.-H."/>
            <person name="Im W.-T."/>
        </authorList>
    </citation>
    <scope>NUCLEOTIDE SEQUENCE</scope>
    <source>
        <strain evidence="6">XY25</strain>
    </source>
</reference>
<gene>
    <name evidence="6" type="ORF">LZ012_13260</name>
</gene>
<evidence type="ECO:0000259" key="5">
    <source>
        <dbReference type="PROSITE" id="PS50111"/>
    </source>
</evidence>
<dbReference type="Proteomes" id="UP001165384">
    <property type="component" value="Unassembled WGS sequence"/>
</dbReference>
<dbReference type="PANTHER" id="PTHR32089:SF112">
    <property type="entry name" value="LYSOZYME-LIKE PROTEIN-RELATED"/>
    <property type="match status" value="1"/>
</dbReference>
<organism evidence="6 7">
    <name type="scientific">Dechloromonas hankyongensis</name>
    <dbReference type="NCBI Taxonomy" id="2908002"/>
    <lineage>
        <taxon>Bacteria</taxon>
        <taxon>Pseudomonadati</taxon>
        <taxon>Pseudomonadota</taxon>
        <taxon>Betaproteobacteria</taxon>
        <taxon>Rhodocyclales</taxon>
        <taxon>Azonexaceae</taxon>
        <taxon>Dechloromonas</taxon>
    </lineage>
</organism>
<dbReference type="PROSITE" id="PS50111">
    <property type="entry name" value="CHEMOTAXIS_TRANSDUC_2"/>
    <property type="match status" value="1"/>
</dbReference>
<evidence type="ECO:0000256" key="4">
    <source>
        <dbReference type="SAM" id="Phobius"/>
    </source>
</evidence>
<evidence type="ECO:0000256" key="1">
    <source>
        <dbReference type="ARBA" id="ARBA00023224"/>
    </source>
</evidence>
<proteinExistence type="inferred from homology"/>
<dbReference type="EMBL" id="JAKLTN010000002">
    <property type="protein sequence ID" value="MCG2577959.1"/>
    <property type="molecule type" value="Genomic_DNA"/>
</dbReference>
<dbReference type="RefSeq" id="WP_275711286.1">
    <property type="nucleotide sequence ID" value="NZ_JAKLTN010000002.1"/>
</dbReference>
<dbReference type="PANTHER" id="PTHR32089">
    <property type="entry name" value="METHYL-ACCEPTING CHEMOTAXIS PROTEIN MCPB"/>
    <property type="match status" value="1"/>
</dbReference>
<keyword evidence="4" id="KW-0812">Transmembrane</keyword>
<keyword evidence="4" id="KW-1133">Transmembrane helix</keyword>
<name>A0ABS9K4G6_9RHOO</name>
<dbReference type="InterPro" id="IPR004090">
    <property type="entry name" value="Chemotax_Me-accpt_rcpt"/>
</dbReference>
<keyword evidence="4" id="KW-0472">Membrane</keyword>
<feature type="transmembrane region" description="Helical" evidence="4">
    <location>
        <begin position="7"/>
        <end position="28"/>
    </location>
</feature>
<accession>A0ABS9K4G6</accession>
<comment type="caution">
    <text evidence="6">The sequence shown here is derived from an EMBL/GenBank/DDBJ whole genome shotgun (WGS) entry which is preliminary data.</text>
</comment>
<protein>
    <submittedName>
        <fullName evidence="6">Methyl-accepting chemotaxis protein</fullName>
    </submittedName>
</protein>
<sequence>MNGKSSSLAPWGMCGAVVILSLASLWLAPDAWSGRLGASVVIAIGCATLAILFTRTLRAMEGRLELTVTALEQAQASTKTMAYLESLENLCRSVPIRWARHTSLARSQTETAINDLAARFSAMSLQIQAALAASRETASGMGDEQDGVVGVIARSEVALASVVAALERMVVTKEELLAEISTLARSTDQLKDMAAKVADIAGQTNLLALNAAIEAARAGEAGRGFAVVADEVRKLSTLSGDTGKRISSTVEAVVKAMETAMVAACKSAKEDDQAVSMSREAIATVLSNFNAATDHLVQAAANLETESEGVGNEVTQVLVDLQFQDRVCQILGQVVGDIERLQSRIEESDAASASGNVPEPMDVNSWLLEMESRYTTLEQHETHRGANTSAPVVSDITFF</sequence>
<feature type="domain" description="Methyl-accepting transducer" evidence="5">
    <location>
        <begin position="107"/>
        <end position="281"/>
    </location>
</feature>
<evidence type="ECO:0000313" key="7">
    <source>
        <dbReference type="Proteomes" id="UP001165384"/>
    </source>
</evidence>
<keyword evidence="1 3" id="KW-0807">Transducer</keyword>
<dbReference type="PRINTS" id="PR00260">
    <property type="entry name" value="CHEMTRNSDUCR"/>
</dbReference>
<evidence type="ECO:0000256" key="2">
    <source>
        <dbReference type="ARBA" id="ARBA00029447"/>
    </source>
</evidence>
<dbReference type="SMART" id="SM00283">
    <property type="entry name" value="MA"/>
    <property type="match status" value="1"/>
</dbReference>
<evidence type="ECO:0000256" key="3">
    <source>
        <dbReference type="PROSITE-ProRule" id="PRU00284"/>
    </source>
</evidence>